<feature type="transmembrane region" description="Helical" evidence="7">
    <location>
        <begin position="95"/>
        <end position="115"/>
    </location>
</feature>
<dbReference type="Pfam" id="PF00528">
    <property type="entry name" value="BPD_transp_1"/>
    <property type="match status" value="1"/>
</dbReference>
<feature type="transmembrane region" description="Helical" evidence="7">
    <location>
        <begin position="127"/>
        <end position="147"/>
    </location>
</feature>
<feature type="transmembrane region" description="Helical" evidence="7">
    <location>
        <begin position="32"/>
        <end position="49"/>
    </location>
</feature>
<keyword evidence="2 7" id="KW-0813">Transport</keyword>
<dbReference type="SUPFAM" id="SSF161098">
    <property type="entry name" value="MetI-like"/>
    <property type="match status" value="1"/>
</dbReference>
<dbReference type="GO" id="GO:0005886">
    <property type="term" value="C:plasma membrane"/>
    <property type="evidence" value="ECO:0007669"/>
    <property type="project" value="UniProtKB-SubCell"/>
</dbReference>
<feature type="transmembrane region" description="Helical" evidence="7">
    <location>
        <begin position="286"/>
        <end position="304"/>
    </location>
</feature>
<keyword evidence="5 7" id="KW-1133">Transmembrane helix</keyword>
<gene>
    <name evidence="9" type="ORF">SAMN04487977_10153</name>
</gene>
<evidence type="ECO:0000256" key="1">
    <source>
        <dbReference type="ARBA" id="ARBA00004651"/>
    </source>
</evidence>
<comment type="subcellular location">
    <subcellularLocation>
        <location evidence="1 7">Cell membrane</location>
        <topology evidence="1 7">Multi-pass membrane protein</topology>
    </subcellularLocation>
</comment>
<evidence type="ECO:0000313" key="9">
    <source>
        <dbReference type="EMBL" id="SEP66497.1"/>
    </source>
</evidence>
<dbReference type="EMBL" id="FOFU01000001">
    <property type="protein sequence ID" value="SEP66497.1"/>
    <property type="molecule type" value="Genomic_DNA"/>
</dbReference>
<dbReference type="GO" id="GO:0055085">
    <property type="term" value="P:transmembrane transport"/>
    <property type="evidence" value="ECO:0007669"/>
    <property type="project" value="InterPro"/>
</dbReference>
<dbReference type="Proteomes" id="UP000182360">
    <property type="component" value="Unassembled WGS sequence"/>
</dbReference>
<keyword evidence="6 7" id="KW-0472">Membrane</keyword>
<keyword evidence="10" id="KW-1185">Reference proteome</keyword>
<evidence type="ECO:0000256" key="5">
    <source>
        <dbReference type="ARBA" id="ARBA00022989"/>
    </source>
</evidence>
<dbReference type="PANTHER" id="PTHR43227">
    <property type="entry name" value="BLL4140 PROTEIN"/>
    <property type="match status" value="1"/>
</dbReference>
<dbReference type="Gene3D" id="1.10.3720.10">
    <property type="entry name" value="MetI-like"/>
    <property type="match status" value="1"/>
</dbReference>
<dbReference type="InterPro" id="IPR000515">
    <property type="entry name" value="MetI-like"/>
</dbReference>
<feature type="domain" description="ABC transmembrane type-1" evidence="8">
    <location>
        <begin position="91"/>
        <end position="307"/>
    </location>
</feature>
<dbReference type="InterPro" id="IPR050809">
    <property type="entry name" value="UgpAE/MalFG_permease"/>
</dbReference>
<comment type="similarity">
    <text evidence="7">Belongs to the binding-protein-dependent transport system permease family.</text>
</comment>
<evidence type="ECO:0000256" key="4">
    <source>
        <dbReference type="ARBA" id="ARBA00022692"/>
    </source>
</evidence>
<dbReference type="STRING" id="163.SAMN04487775_108138"/>
<dbReference type="AlphaFoldDB" id="A0A1H8ZQD1"/>
<keyword evidence="3" id="KW-1003">Cell membrane</keyword>
<reference evidence="9 10" key="1">
    <citation type="submission" date="2016-10" db="EMBL/GenBank/DDBJ databases">
        <authorList>
            <person name="de Groot N.N."/>
        </authorList>
    </citation>
    <scope>NUCLEOTIDE SEQUENCE [LARGE SCALE GENOMIC DNA]</scope>
    <source>
        <strain evidence="9 10">B25</strain>
    </source>
</reference>
<sequence>MFKKTQKKQGTELNSVTKAQNFKKYFRKYWQFYLLLLIPVLYYIIFRYIPMAGNIIAFRRYRAGGSLFGDKWSGLKYFKQFIGDRTFWRAFRNTLVLNISYLVVRFPLTLIFALLLNEIKALWWKKFVQTVSYLPHFISMVIVTGMIRELVSTSGPLNQLIAHFGGEKVSFIAFPQYFNPIFVISGVWQALGWGTILYLAAIAGINPSLYEAAEVDGANHFQRVWHVTIPCILPTITTLLILDIGGLVGSGGAFEKVFLLYNPMTYETADIISTFVFRMGLGSGNYSYATAVGLFEALLNLFLLTMANKISKKVSGTGLW</sequence>
<accession>A0A1H8ZQD1</accession>
<keyword evidence="4 7" id="KW-0812">Transmembrane</keyword>
<dbReference type="InterPro" id="IPR035906">
    <property type="entry name" value="MetI-like_sf"/>
</dbReference>
<name>A0A1H8ZQD1_9SPIR</name>
<feature type="transmembrane region" description="Helical" evidence="7">
    <location>
        <begin position="224"/>
        <end position="248"/>
    </location>
</feature>
<proteinExistence type="inferred from homology"/>
<organism evidence="9 10">
    <name type="scientific">Treponema bryantii</name>
    <dbReference type="NCBI Taxonomy" id="163"/>
    <lineage>
        <taxon>Bacteria</taxon>
        <taxon>Pseudomonadati</taxon>
        <taxon>Spirochaetota</taxon>
        <taxon>Spirochaetia</taxon>
        <taxon>Spirochaetales</taxon>
        <taxon>Treponemataceae</taxon>
        <taxon>Treponema</taxon>
    </lineage>
</organism>
<evidence type="ECO:0000256" key="2">
    <source>
        <dbReference type="ARBA" id="ARBA00022448"/>
    </source>
</evidence>
<dbReference type="OrthoDB" id="368362at2"/>
<protein>
    <submittedName>
        <fullName evidence="9">Carbohydrate ABC transporter membrane protein 1, CUT1 family</fullName>
    </submittedName>
</protein>
<evidence type="ECO:0000259" key="8">
    <source>
        <dbReference type="PROSITE" id="PS50928"/>
    </source>
</evidence>
<evidence type="ECO:0000256" key="6">
    <source>
        <dbReference type="ARBA" id="ARBA00023136"/>
    </source>
</evidence>
<evidence type="ECO:0000313" key="10">
    <source>
        <dbReference type="Proteomes" id="UP000182360"/>
    </source>
</evidence>
<evidence type="ECO:0000256" key="7">
    <source>
        <dbReference type="RuleBase" id="RU363032"/>
    </source>
</evidence>
<dbReference type="CDD" id="cd06261">
    <property type="entry name" value="TM_PBP2"/>
    <property type="match status" value="1"/>
</dbReference>
<dbReference type="PROSITE" id="PS50928">
    <property type="entry name" value="ABC_TM1"/>
    <property type="match status" value="1"/>
</dbReference>
<dbReference type="eggNOG" id="COG4209">
    <property type="taxonomic scope" value="Bacteria"/>
</dbReference>
<dbReference type="PANTHER" id="PTHR43227:SF11">
    <property type="entry name" value="BLL4140 PROTEIN"/>
    <property type="match status" value="1"/>
</dbReference>
<evidence type="ECO:0000256" key="3">
    <source>
        <dbReference type="ARBA" id="ARBA00022475"/>
    </source>
</evidence>
<feature type="transmembrane region" description="Helical" evidence="7">
    <location>
        <begin position="181"/>
        <end position="203"/>
    </location>
</feature>